<reference evidence="1 2" key="1">
    <citation type="submission" date="2018-06" db="EMBL/GenBank/DDBJ databases">
        <title>Draft genome sequence of mcr-1-harboring Escherichia coli isolated from wound infection of a hospitalized patient, in Bolivia.</title>
        <authorList>
            <person name="Munoz M.E."/>
            <person name="Moura Q."/>
            <person name="Ventura P.R.M."/>
            <person name="Bustos L.R."/>
            <person name="Ovando B.G."/>
            <person name="Terrazas D.I.V."/>
            <person name="Yarhui N.B."/>
            <person name="Cerdeira L."/>
            <person name="Lincopan N."/>
        </authorList>
    </citation>
    <scope>NUCLEOTIDE SEQUENCE [LARGE SCALE GENOMIC DNA]</scope>
    <source>
        <strain evidence="1 2">EcMLT</strain>
    </source>
</reference>
<protein>
    <submittedName>
        <fullName evidence="1">DUF1398 domain-containing protein</fullName>
    </submittedName>
</protein>
<dbReference type="InterPro" id="IPR036696">
    <property type="entry name" value="YdfO-like_sf"/>
</dbReference>
<evidence type="ECO:0000313" key="1">
    <source>
        <dbReference type="EMBL" id="PZT63812.1"/>
    </source>
</evidence>
<organism evidence="1 2">
    <name type="scientific">Escherichia coli</name>
    <dbReference type="NCBI Taxonomy" id="562"/>
    <lineage>
        <taxon>Bacteria</taxon>
        <taxon>Pseudomonadati</taxon>
        <taxon>Pseudomonadota</taxon>
        <taxon>Gammaproteobacteria</taxon>
        <taxon>Enterobacterales</taxon>
        <taxon>Enterobacteriaceae</taxon>
        <taxon>Escherichia</taxon>
    </lineage>
</organism>
<dbReference type="SUPFAM" id="SSF160419">
    <property type="entry name" value="YdfO-like"/>
    <property type="match status" value="1"/>
</dbReference>
<dbReference type="InterPro" id="IPR009833">
    <property type="entry name" value="DUF1398"/>
</dbReference>
<dbReference type="EMBL" id="QKWZ01000815">
    <property type="protein sequence ID" value="PZT63812.1"/>
    <property type="molecule type" value="Genomic_DNA"/>
</dbReference>
<dbReference type="Gene3D" id="3.30.1810.10">
    <property type="entry name" value="YdfO-like"/>
    <property type="match status" value="1"/>
</dbReference>
<dbReference type="RefSeq" id="WP_024223431.1">
    <property type="nucleotide sequence ID" value="NZ_BDRI01000025.1"/>
</dbReference>
<sequence length="134" mass="16046">MEQANIFQEIFEHVRSNLYFPWFYSELKRHNIAHYIYYLATDNIRLITHDDNVLLVRGSRGLVKVSTSKKPELIKEAARNLISGKSTFHQYRLTLAKAGVYRWITDIDKNIRFYYSFDHDLLYMEDVENNRPLI</sequence>
<name>A0A2W6P5Q9_ECOLX</name>
<comment type="caution">
    <text evidence="1">The sequence shown here is derived from an EMBL/GenBank/DDBJ whole genome shotgun (WGS) entry which is preliminary data.</text>
</comment>
<gene>
    <name evidence="1" type="ORF">DNQ45_24700</name>
</gene>
<accession>A0A2W6P5Q9</accession>
<proteinExistence type="predicted"/>
<evidence type="ECO:0000313" key="2">
    <source>
        <dbReference type="Proteomes" id="UP000249482"/>
    </source>
</evidence>
<dbReference type="Pfam" id="PF07166">
    <property type="entry name" value="DUF1398"/>
    <property type="match status" value="1"/>
</dbReference>
<dbReference type="AlphaFoldDB" id="A0A2W6P5Q9"/>
<dbReference type="Proteomes" id="UP000249482">
    <property type="component" value="Unassembled WGS sequence"/>
</dbReference>